<dbReference type="Gene3D" id="3.40.50.300">
    <property type="entry name" value="P-loop containing nucleotide triphosphate hydrolases"/>
    <property type="match status" value="1"/>
</dbReference>
<dbReference type="SUPFAM" id="SSF52540">
    <property type="entry name" value="P-loop containing nucleoside triphosphate hydrolases"/>
    <property type="match status" value="1"/>
</dbReference>
<evidence type="ECO:0000313" key="2">
    <source>
        <dbReference type="EMBL" id="KAF5404761.1"/>
    </source>
</evidence>
<dbReference type="EMBL" id="LUCH01000592">
    <property type="protein sequence ID" value="KAF5404761.1"/>
    <property type="molecule type" value="Genomic_DNA"/>
</dbReference>
<keyword evidence="3" id="KW-1185">Reference proteome</keyword>
<dbReference type="Pfam" id="PF01926">
    <property type="entry name" value="MMR_HSR1"/>
    <property type="match status" value="1"/>
</dbReference>
<dbReference type="GO" id="GO:0005525">
    <property type="term" value="F:GTP binding"/>
    <property type="evidence" value="ECO:0007669"/>
    <property type="project" value="InterPro"/>
</dbReference>
<dbReference type="GO" id="GO:0043022">
    <property type="term" value="F:ribosome binding"/>
    <property type="evidence" value="ECO:0007669"/>
    <property type="project" value="TreeGrafter"/>
</dbReference>
<dbReference type="PANTHER" id="PTHR10229">
    <property type="entry name" value="GTP-BINDING PROTEIN HFLX"/>
    <property type="match status" value="1"/>
</dbReference>
<evidence type="ECO:0000313" key="3">
    <source>
        <dbReference type="Proteomes" id="UP000748531"/>
    </source>
</evidence>
<dbReference type="PROSITE" id="PS51705">
    <property type="entry name" value="G_HFLX"/>
    <property type="match status" value="1"/>
</dbReference>
<dbReference type="GO" id="GO:0005737">
    <property type="term" value="C:cytoplasm"/>
    <property type="evidence" value="ECO:0007669"/>
    <property type="project" value="TreeGrafter"/>
</dbReference>
<reference evidence="2" key="1">
    <citation type="submission" date="2019-05" db="EMBL/GenBank/DDBJ databases">
        <title>Annotation for the trematode Paragonimus heterotremus.</title>
        <authorList>
            <person name="Choi Y.-J."/>
        </authorList>
    </citation>
    <scope>NUCLEOTIDE SEQUENCE</scope>
    <source>
        <strain evidence="2">LC</strain>
    </source>
</reference>
<evidence type="ECO:0000259" key="1">
    <source>
        <dbReference type="PROSITE" id="PS51705"/>
    </source>
</evidence>
<sequence length="560" mass="63218">MQFLRFKFSPSVGTVVTFCRKAHSGRIILDDTSQIYSKLLQDACIVSAQRQNVLIIQPNAKHAAVRRRFISGVYMGRDKQPTVGPSIAEARALVDSLGSWKTIGTASFSLRGIVRFNRERFFTKGVWEEVTETVELYRTGRQNVEQNDDDAETENPRATAIFINWSRLSTLQISAMQRAWSLPVFDRYSLVVQLFNLRAKSQEAKLQAQLAELGLLRARLPVLYSFTPSDSKDTSAITGAPLLHMDQLLKERETRLLDQLTAVEQRRQATRQHRREKQTHQFPIVTVVGYTNAGKTSLIRCLTGNQKLSSSPQVFATLDITHHRARLPAFQKHYLNTPPDVKVSAGSEHLSKFGLPGIHLLLLDTIGFMADLPTNLIAAFRATLEECLDTDLILHVIDISEPDWERRALHVDSVLTRAGVRLQLNTSLSPQPHLEHDRADKPDSPTILRVGNKVDCGLTYVTEANRQELDFVVSTENRIGISELCEGIEDELSKYLGWLRHTVCINQGSPVLEWLYSNAMVTDISVAPEDAQRLYVSAIFTQASWSRLKHQFRVVSPKRL</sequence>
<organism evidence="2 3">
    <name type="scientific">Paragonimus heterotremus</name>
    <dbReference type="NCBI Taxonomy" id="100268"/>
    <lineage>
        <taxon>Eukaryota</taxon>
        <taxon>Metazoa</taxon>
        <taxon>Spiralia</taxon>
        <taxon>Lophotrochozoa</taxon>
        <taxon>Platyhelminthes</taxon>
        <taxon>Trematoda</taxon>
        <taxon>Digenea</taxon>
        <taxon>Plagiorchiida</taxon>
        <taxon>Troglotremata</taxon>
        <taxon>Troglotrematidae</taxon>
        <taxon>Paragonimus</taxon>
    </lineage>
</organism>
<dbReference type="InterPro" id="IPR042108">
    <property type="entry name" value="GTPase_HflX_N_sf"/>
</dbReference>
<dbReference type="Proteomes" id="UP000748531">
    <property type="component" value="Unassembled WGS sequence"/>
</dbReference>
<dbReference type="PANTHER" id="PTHR10229:SF0">
    <property type="entry name" value="GTP-BINDING PROTEIN 6-RELATED"/>
    <property type="match status" value="1"/>
</dbReference>
<name>A0A8J4TME5_9TREM</name>
<accession>A0A8J4TME5</accession>
<dbReference type="Gene3D" id="3.40.50.11060">
    <property type="entry name" value="GTPase HflX, N-terminal domain"/>
    <property type="match status" value="1"/>
</dbReference>
<protein>
    <submittedName>
        <fullName evidence="2">Putative gtp-binding protein hflx</fullName>
    </submittedName>
</protein>
<dbReference type="InterPro" id="IPR030394">
    <property type="entry name" value="G_HFLX_dom"/>
</dbReference>
<comment type="caution">
    <text evidence="2">The sequence shown here is derived from an EMBL/GenBank/DDBJ whole genome shotgun (WGS) entry which is preliminary data.</text>
</comment>
<dbReference type="InterPro" id="IPR016496">
    <property type="entry name" value="GTPase_HflX"/>
</dbReference>
<dbReference type="InterPro" id="IPR027417">
    <property type="entry name" value="P-loop_NTPase"/>
</dbReference>
<proteinExistence type="predicted"/>
<gene>
    <name evidence="2" type="ORF">PHET_01553</name>
</gene>
<dbReference type="OrthoDB" id="10268034at2759"/>
<feature type="domain" description="Hflx-type G" evidence="1">
    <location>
        <begin position="283"/>
        <end position="403"/>
    </location>
</feature>
<dbReference type="AlphaFoldDB" id="A0A8J4TME5"/>
<dbReference type="InterPro" id="IPR006073">
    <property type="entry name" value="GTP-bd"/>
</dbReference>